<evidence type="ECO:0000256" key="6">
    <source>
        <dbReference type="RuleBase" id="RU003915"/>
    </source>
</evidence>
<comment type="similarity">
    <text evidence="2 6">Belongs to the FKBP-type PPIase family.</text>
</comment>
<feature type="chain" id="PRO_5045281267" description="Peptidyl-prolyl cis-trans isomerase" evidence="7">
    <location>
        <begin position="30"/>
        <end position="177"/>
    </location>
</feature>
<evidence type="ECO:0000256" key="4">
    <source>
        <dbReference type="ARBA" id="ARBA00023235"/>
    </source>
</evidence>
<keyword evidence="7" id="KW-0732">Signal</keyword>
<evidence type="ECO:0000313" key="9">
    <source>
        <dbReference type="EMBL" id="KLL11049.1"/>
    </source>
</evidence>
<comment type="catalytic activity">
    <reaction evidence="1 5 6">
        <text>[protein]-peptidylproline (omega=180) = [protein]-peptidylproline (omega=0)</text>
        <dbReference type="Rhea" id="RHEA:16237"/>
        <dbReference type="Rhea" id="RHEA-COMP:10747"/>
        <dbReference type="Rhea" id="RHEA-COMP:10748"/>
        <dbReference type="ChEBI" id="CHEBI:83833"/>
        <dbReference type="ChEBI" id="CHEBI:83834"/>
        <dbReference type="EC" id="5.2.1.8"/>
    </reaction>
</comment>
<dbReference type="PANTHER" id="PTHR43811">
    <property type="entry name" value="FKBP-TYPE PEPTIDYL-PROLYL CIS-TRANS ISOMERASE FKPA"/>
    <property type="match status" value="1"/>
</dbReference>
<dbReference type="Pfam" id="PF00254">
    <property type="entry name" value="FKBP_C"/>
    <property type="match status" value="1"/>
</dbReference>
<dbReference type="PROSITE" id="PS50059">
    <property type="entry name" value="FKBP_PPIASE"/>
    <property type="match status" value="1"/>
</dbReference>
<dbReference type="PROSITE" id="PS51257">
    <property type="entry name" value="PROKAR_LIPOPROTEIN"/>
    <property type="match status" value="1"/>
</dbReference>
<organism evidence="9 10">
    <name type="scientific">Protofrankia coriariae</name>
    <dbReference type="NCBI Taxonomy" id="1562887"/>
    <lineage>
        <taxon>Bacteria</taxon>
        <taxon>Bacillati</taxon>
        <taxon>Actinomycetota</taxon>
        <taxon>Actinomycetes</taxon>
        <taxon>Frankiales</taxon>
        <taxon>Frankiaceae</taxon>
        <taxon>Protofrankia</taxon>
    </lineage>
</organism>
<keyword evidence="10" id="KW-1185">Reference proteome</keyword>
<evidence type="ECO:0000313" key="10">
    <source>
        <dbReference type="Proteomes" id="UP000035425"/>
    </source>
</evidence>
<dbReference type="RefSeq" id="WP_047223535.1">
    <property type="nucleotide sequence ID" value="NZ_JWIO01000021.1"/>
</dbReference>
<dbReference type="Gene3D" id="3.10.50.40">
    <property type="match status" value="1"/>
</dbReference>
<keyword evidence="3 5" id="KW-0697">Rotamase</keyword>
<evidence type="ECO:0000256" key="2">
    <source>
        <dbReference type="ARBA" id="ARBA00006577"/>
    </source>
</evidence>
<reference evidence="9 10" key="1">
    <citation type="submission" date="2014-12" db="EMBL/GenBank/DDBJ databases">
        <title>Frankia sp. BMG5.1 draft genome.</title>
        <authorList>
            <person name="Gtari M."/>
            <person name="Ghodhbane-Gtari F."/>
            <person name="Nouioui I."/>
            <person name="Ktari A."/>
            <person name="Hezbri K."/>
            <person name="Mimouni W."/>
            <person name="Sbissi I."/>
            <person name="Ayari A."/>
            <person name="Yamanaka T."/>
            <person name="Normand P."/>
            <person name="Tisa L.S."/>
            <person name="Boudabous A."/>
        </authorList>
    </citation>
    <scope>NUCLEOTIDE SEQUENCE [LARGE SCALE GENOMIC DNA]</scope>
    <source>
        <strain evidence="9 10">BMG5.1</strain>
    </source>
</reference>
<dbReference type="Proteomes" id="UP000035425">
    <property type="component" value="Unassembled WGS sequence"/>
</dbReference>
<evidence type="ECO:0000256" key="7">
    <source>
        <dbReference type="SAM" id="SignalP"/>
    </source>
</evidence>
<comment type="caution">
    <text evidence="9">The sequence shown here is derived from an EMBL/GenBank/DDBJ whole genome shotgun (WGS) entry which is preliminary data.</text>
</comment>
<proteinExistence type="inferred from homology"/>
<evidence type="ECO:0000256" key="1">
    <source>
        <dbReference type="ARBA" id="ARBA00000971"/>
    </source>
</evidence>
<evidence type="ECO:0000256" key="3">
    <source>
        <dbReference type="ARBA" id="ARBA00023110"/>
    </source>
</evidence>
<dbReference type="InterPro" id="IPR046357">
    <property type="entry name" value="PPIase_dom_sf"/>
</dbReference>
<keyword evidence="4 5" id="KW-0413">Isomerase</keyword>
<dbReference type="PANTHER" id="PTHR43811:SF23">
    <property type="entry name" value="FKBP-TYPE 22 KDA PEPTIDYL-PROLYL CIS-TRANS ISOMERASE"/>
    <property type="match status" value="1"/>
</dbReference>
<dbReference type="SUPFAM" id="SSF54534">
    <property type="entry name" value="FKBP-like"/>
    <property type="match status" value="1"/>
</dbReference>
<gene>
    <name evidence="9" type="ORF">FrCorBMG51_14220</name>
</gene>
<evidence type="ECO:0000259" key="8">
    <source>
        <dbReference type="PROSITE" id="PS50059"/>
    </source>
</evidence>
<evidence type="ECO:0000256" key="5">
    <source>
        <dbReference type="PROSITE-ProRule" id="PRU00277"/>
    </source>
</evidence>
<protein>
    <recommendedName>
        <fullName evidence="6">Peptidyl-prolyl cis-trans isomerase</fullName>
        <ecNumber evidence="6">5.2.1.8</ecNumber>
    </recommendedName>
</protein>
<dbReference type="GO" id="GO:0016853">
    <property type="term" value="F:isomerase activity"/>
    <property type="evidence" value="ECO:0007669"/>
    <property type="project" value="UniProtKB-KW"/>
</dbReference>
<sequence length="177" mass="17715">MTVVPRLGRGVRFVILSAVLLATLPVTLAACGSSTAPDGTGESQLPTVTGAGDLSAKPTIAAGAGTPPATLVTRDLVVGTGAVASPTSTVSVQYVGTLWANGKEFDASWDRGEPSIFPLDGVIPGFQQGIAGMKTGGRRTLVIPPELGYGATDQGPIPGGSTLVFVVDLVGVQASDN</sequence>
<feature type="signal peptide" evidence="7">
    <location>
        <begin position="1"/>
        <end position="29"/>
    </location>
</feature>
<dbReference type="InterPro" id="IPR001179">
    <property type="entry name" value="PPIase_FKBP_dom"/>
</dbReference>
<dbReference type="EC" id="5.2.1.8" evidence="6"/>
<accession>A0ABR5F2V9</accession>
<feature type="domain" description="PPIase FKBP-type" evidence="8">
    <location>
        <begin position="87"/>
        <end position="173"/>
    </location>
</feature>
<name>A0ABR5F2V9_9ACTN</name>
<dbReference type="EMBL" id="JWIO01000021">
    <property type="protein sequence ID" value="KLL11049.1"/>
    <property type="molecule type" value="Genomic_DNA"/>
</dbReference>